<dbReference type="PANTHER" id="PTHR43393:SF3">
    <property type="entry name" value="LYSINE DECARBOXYLASE-LIKE PROTEIN"/>
    <property type="match status" value="1"/>
</dbReference>
<evidence type="ECO:0000256" key="1">
    <source>
        <dbReference type="RuleBase" id="RU363015"/>
    </source>
</evidence>
<evidence type="ECO:0000313" key="3">
    <source>
        <dbReference type="Proteomes" id="UP000177528"/>
    </source>
</evidence>
<dbReference type="PANTHER" id="PTHR43393">
    <property type="entry name" value="CYTOKININ RIBOSIDE 5'-MONOPHOSPHATE PHOSPHORIBOHYDROLASE"/>
    <property type="match status" value="1"/>
</dbReference>
<dbReference type="EC" id="3.2.2.n1" evidence="1"/>
<dbReference type="AlphaFoldDB" id="A0A1G1X2Y0"/>
<dbReference type="Gene3D" id="3.40.50.450">
    <property type="match status" value="1"/>
</dbReference>
<name>A0A1G1X2Y0_9BACT</name>
<reference evidence="2 3" key="1">
    <citation type="journal article" date="2016" name="Nat. Commun.">
        <title>Thousands of microbial genomes shed light on interconnected biogeochemical processes in an aquifer system.</title>
        <authorList>
            <person name="Anantharaman K."/>
            <person name="Brown C.T."/>
            <person name="Hug L.A."/>
            <person name="Sharon I."/>
            <person name="Castelle C.J."/>
            <person name="Probst A.J."/>
            <person name="Thomas B.C."/>
            <person name="Singh A."/>
            <person name="Wilkins M.J."/>
            <person name="Karaoz U."/>
            <person name="Brodie E.L."/>
            <person name="Williams K.H."/>
            <person name="Hubbard S.S."/>
            <person name="Banfield J.F."/>
        </authorList>
    </citation>
    <scope>NUCLEOTIDE SEQUENCE [LARGE SCALE GENOMIC DNA]</scope>
</reference>
<dbReference type="SUPFAM" id="SSF102405">
    <property type="entry name" value="MCP/YpsA-like"/>
    <property type="match status" value="1"/>
</dbReference>
<dbReference type="GO" id="GO:0009691">
    <property type="term" value="P:cytokinin biosynthetic process"/>
    <property type="evidence" value="ECO:0007669"/>
    <property type="project" value="UniProtKB-UniRule"/>
</dbReference>
<keyword evidence="1" id="KW-0378">Hydrolase</keyword>
<dbReference type="NCBIfam" id="TIGR00730">
    <property type="entry name" value="Rossman fold protein, TIGR00730 family"/>
    <property type="match status" value="1"/>
</dbReference>
<comment type="caution">
    <text evidence="2">The sequence shown here is derived from an EMBL/GenBank/DDBJ whole genome shotgun (WGS) entry which is preliminary data.</text>
</comment>
<sequence length="231" mass="26600">MSMRYDRSDSSKIPVDKPFDFAEDTNWRIFRIMSEFVDGFEFLYPLRKEVTFFGSARFPEGHKWYEESRKLGRLLAEHQFTVITGGGPGIMEAGNRGAYEGGGESIGLDIELPNEQRRNAYVKKGIGFHYFFTRKVMLTASAQAYVYFPGGYGTLDEFYEVITLIQTKKMSPVPVICMGKSFWGPLDEWTKNSLVHEFNTISPEDTDLYTVVDTAQEAFDIIKESKERKYF</sequence>
<dbReference type="InterPro" id="IPR031100">
    <property type="entry name" value="LOG_fam"/>
</dbReference>
<dbReference type="GO" id="GO:0005829">
    <property type="term" value="C:cytosol"/>
    <property type="evidence" value="ECO:0007669"/>
    <property type="project" value="TreeGrafter"/>
</dbReference>
<dbReference type="EMBL" id="MHHR01000020">
    <property type="protein sequence ID" value="OGY34151.1"/>
    <property type="molecule type" value="Genomic_DNA"/>
</dbReference>
<keyword evidence="1" id="KW-0203">Cytokinin biosynthesis</keyword>
<proteinExistence type="inferred from homology"/>
<comment type="similarity">
    <text evidence="1">Belongs to the LOG family.</text>
</comment>
<dbReference type="Pfam" id="PF03641">
    <property type="entry name" value="Lysine_decarbox"/>
    <property type="match status" value="1"/>
</dbReference>
<dbReference type="InterPro" id="IPR052341">
    <property type="entry name" value="LOG_family_nucleotidases"/>
</dbReference>
<protein>
    <recommendedName>
        <fullName evidence="1">Cytokinin riboside 5'-monophosphate phosphoribohydrolase</fullName>
        <ecNumber evidence="1">3.2.2.n1</ecNumber>
    </recommendedName>
</protein>
<accession>A0A1G1X2Y0</accession>
<evidence type="ECO:0000313" key="2">
    <source>
        <dbReference type="EMBL" id="OGY34151.1"/>
    </source>
</evidence>
<dbReference type="GO" id="GO:0016787">
    <property type="term" value="F:hydrolase activity"/>
    <property type="evidence" value="ECO:0007669"/>
    <property type="project" value="UniProtKB-KW"/>
</dbReference>
<organism evidence="2 3">
    <name type="scientific">Candidatus Andersenbacteria bacterium RIFCSPHIGHO2_12_FULL_45_11</name>
    <dbReference type="NCBI Taxonomy" id="1797281"/>
    <lineage>
        <taxon>Bacteria</taxon>
        <taxon>Candidatus Anderseniibacteriota</taxon>
    </lineage>
</organism>
<dbReference type="InterPro" id="IPR005269">
    <property type="entry name" value="LOG"/>
</dbReference>
<dbReference type="Proteomes" id="UP000177528">
    <property type="component" value="Unassembled WGS sequence"/>
</dbReference>
<gene>
    <name evidence="2" type="ORF">A3D99_00325</name>
</gene>